<keyword evidence="7 8" id="KW-0472">Membrane</keyword>
<feature type="transmembrane region" description="Helical" evidence="8">
    <location>
        <begin position="6"/>
        <end position="38"/>
    </location>
</feature>
<feature type="transmembrane region" description="Helical" evidence="8">
    <location>
        <begin position="72"/>
        <end position="90"/>
    </location>
</feature>
<dbReference type="eggNOG" id="COG0730">
    <property type="taxonomic scope" value="Bacteria"/>
</dbReference>
<reference evidence="9 10" key="1">
    <citation type="submission" date="2010-12" db="EMBL/GenBank/DDBJ databases">
        <title>Complete sequence of Bacillus cellulosilyticus DSM 2522.</title>
        <authorList>
            <consortium name="US DOE Joint Genome Institute"/>
            <person name="Lucas S."/>
            <person name="Copeland A."/>
            <person name="Lapidus A."/>
            <person name="Cheng J.-F."/>
            <person name="Bruce D."/>
            <person name="Goodwin L."/>
            <person name="Pitluck S."/>
            <person name="Chertkov O."/>
            <person name="Detter J.C."/>
            <person name="Han C."/>
            <person name="Tapia R."/>
            <person name="Land M."/>
            <person name="Hauser L."/>
            <person name="Jeffries C."/>
            <person name="Kyrpides N."/>
            <person name="Ivanova N."/>
            <person name="Mikhailova N."/>
            <person name="Brumm P."/>
            <person name="Mead D."/>
            <person name="Woyke T."/>
        </authorList>
    </citation>
    <scope>NUCLEOTIDE SEQUENCE [LARGE SCALE GENOMIC DNA]</scope>
    <source>
        <strain evidence="10">ATCC 21833 / DSM 2522 / FERM P-1141 / JCM 9156 / N-4</strain>
    </source>
</reference>
<evidence type="ECO:0000313" key="9">
    <source>
        <dbReference type="EMBL" id="ADU31057.1"/>
    </source>
</evidence>
<accession>E6TWA1</accession>
<feature type="transmembrane region" description="Helical" evidence="8">
    <location>
        <begin position="45"/>
        <end position="66"/>
    </location>
</feature>
<dbReference type="RefSeq" id="WP_013489389.1">
    <property type="nucleotide sequence ID" value="NC_014829.1"/>
</dbReference>
<evidence type="ECO:0000256" key="1">
    <source>
        <dbReference type="ARBA" id="ARBA00004651"/>
    </source>
</evidence>
<evidence type="ECO:0000256" key="4">
    <source>
        <dbReference type="ARBA" id="ARBA00022475"/>
    </source>
</evidence>
<gene>
    <name evidence="9" type="ordered locus">Bcell_2804</name>
</gene>
<evidence type="ECO:0000256" key="5">
    <source>
        <dbReference type="ARBA" id="ARBA00022692"/>
    </source>
</evidence>
<evidence type="ECO:0000256" key="3">
    <source>
        <dbReference type="ARBA" id="ARBA00022448"/>
    </source>
</evidence>
<evidence type="ECO:0000256" key="8">
    <source>
        <dbReference type="RuleBase" id="RU363041"/>
    </source>
</evidence>
<dbReference type="KEGG" id="bco:Bcell_2804"/>
<dbReference type="Pfam" id="PF01925">
    <property type="entry name" value="TauE"/>
    <property type="match status" value="1"/>
</dbReference>
<keyword evidence="5 8" id="KW-0812">Transmembrane</keyword>
<feature type="transmembrane region" description="Helical" evidence="8">
    <location>
        <begin position="195"/>
        <end position="217"/>
    </location>
</feature>
<dbReference type="GO" id="GO:0005886">
    <property type="term" value="C:plasma membrane"/>
    <property type="evidence" value="ECO:0007669"/>
    <property type="project" value="UniProtKB-SubCell"/>
</dbReference>
<keyword evidence="10" id="KW-1185">Reference proteome</keyword>
<evidence type="ECO:0000256" key="2">
    <source>
        <dbReference type="ARBA" id="ARBA00009142"/>
    </source>
</evidence>
<dbReference type="EMBL" id="CP002394">
    <property type="protein sequence ID" value="ADU31057.1"/>
    <property type="molecule type" value="Genomic_DNA"/>
</dbReference>
<keyword evidence="4 8" id="KW-1003">Cell membrane</keyword>
<evidence type="ECO:0000256" key="7">
    <source>
        <dbReference type="ARBA" id="ARBA00023136"/>
    </source>
</evidence>
<evidence type="ECO:0000256" key="6">
    <source>
        <dbReference type="ARBA" id="ARBA00022989"/>
    </source>
</evidence>
<proteinExistence type="inferred from homology"/>
<dbReference type="STRING" id="649639.Bcell_2804"/>
<evidence type="ECO:0000313" key="10">
    <source>
        <dbReference type="Proteomes" id="UP000001401"/>
    </source>
</evidence>
<sequence length="244" mass="26781">MIVEWGFIFIIILIGGFVQGASGFGFGLVAMGFLPLILTLKDSTLIVITLLLISALSIIFKIYQYIDGKGLLVILIPAIFGRIAAFFVLSTYGEMDILKTYLGLFLIGMVFYLLLNSRKAAPTTPMKPYVPVVLGLLGGFIGGVFAVGGPFFVFYFLLRYKEKHKYNANMQATVVVTSLLTLVLHGMNGDFHSAMAIYFFIGTIAVYIGTMVGLRWFEKLPSSLIKRFAIVLVAIAAINLIFSS</sequence>
<keyword evidence="3" id="KW-0813">Transport</keyword>
<dbReference type="Proteomes" id="UP000001401">
    <property type="component" value="Chromosome"/>
</dbReference>
<dbReference type="PANTHER" id="PTHR30269:SF37">
    <property type="entry name" value="MEMBRANE TRANSPORTER PROTEIN"/>
    <property type="match status" value="1"/>
</dbReference>
<organism evidence="9 10">
    <name type="scientific">Evansella cellulosilytica (strain ATCC 21833 / DSM 2522 / FERM P-1141 / JCM 9156 / N-4)</name>
    <name type="common">Bacillus cellulosilyticus</name>
    <dbReference type="NCBI Taxonomy" id="649639"/>
    <lineage>
        <taxon>Bacteria</taxon>
        <taxon>Bacillati</taxon>
        <taxon>Bacillota</taxon>
        <taxon>Bacilli</taxon>
        <taxon>Bacillales</taxon>
        <taxon>Bacillaceae</taxon>
        <taxon>Evansella</taxon>
    </lineage>
</organism>
<feature type="transmembrane region" description="Helical" evidence="8">
    <location>
        <begin position="224"/>
        <end position="242"/>
    </location>
</feature>
<dbReference type="InterPro" id="IPR052017">
    <property type="entry name" value="TSUP"/>
</dbReference>
<dbReference type="AlphaFoldDB" id="E6TWA1"/>
<feature type="transmembrane region" description="Helical" evidence="8">
    <location>
        <begin position="97"/>
        <end position="115"/>
    </location>
</feature>
<protein>
    <recommendedName>
        <fullName evidence="8">Probable membrane transporter protein</fullName>
    </recommendedName>
</protein>
<comment type="subcellular location">
    <subcellularLocation>
        <location evidence="1 8">Cell membrane</location>
        <topology evidence="1 8">Multi-pass membrane protein</topology>
    </subcellularLocation>
</comment>
<comment type="similarity">
    <text evidence="2 8">Belongs to the 4-toluene sulfonate uptake permease (TSUP) (TC 2.A.102) family.</text>
</comment>
<dbReference type="PANTHER" id="PTHR30269">
    <property type="entry name" value="TRANSMEMBRANE PROTEIN YFCA"/>
    <property type="match status" value="1"/>
</dbReference>
<dbReference type="HOGENOM" id="CLU_054750_5_5_9"/>
<dbReference type="InterPro" id="IPR002781">
    <property type="entry name" value="TM_pro_TauE-like"/>
</dbReference>
<feature type="transmembrane region" description="Helical" evidence="8">
    <location>
        <begin position="135"/>
        <end position="158"/>
    </location>
</feature>
<name>E6TWA1_EVAC2</name>
<keyword evidence="6 8" id="KW-1133">Transmembrane helix</keyword>